<gene>
    <name evidence="1" type="ORF">LTS18_009188</name>
</gene>
<organism evidence="1 2">
    <name type="scientific">Coniosporium uncinatum</name>
    <dbReference type="NCBI Taxonomy" id="93489"/>
    <lineage>
        <taxon>Eukaryota</taxon>
        <taxon>Fungi</taxon>
        <taxon>Dikarya</taxon>
        <taxon>Ascomycota</taxon>
        <taxon>Pezizomycotina</taxon>
        <taxon>Dothideomycetes</taxon>
        <taxon>Dothideomycetes incertae sedis</taxon>
        <taxon>Coniosporium</taxon>
    </lineage>
</organism>
<accession>A0ACC3DWM7</accession>
<dbReference type="EMBL" id="JAWDJW010000248">
    <property type="protein sequence ID" value="KAK3081197.1"/>
    <property type="molecule type" value="Genomic_DNA"/>
</dbReference>
<proteinExistence type="predicted"/>
<comment type="caution">
    <text evidence="1">The sequence shown here is derived from an EMBL/GenBank/DDBJ whole genome shotgun (WGS) entry which is preliminary data.</text>
</comment>
<evidence type="ECO:0000313" key="2">
    <source>
        <dbReference type="Proteomes" id="UP001186974"/>
    </source>
</evidence>
<keyword evidence="2" id="KW-1185">Reference proteome</keyword>
<reference evidence="1" key="1">
    <citation type="submission" date="2024-09" db="EMBL/GenBank/DDBJ databases">
        <title>Black Yeasts Isolated from many extreme environments.</title>
        <authorList>
            <person name="Coleine C."/>
            <person name="Stajich J.E."/>
            <person name="Selbmann L."/>
        </authorList>
    </citation>
    <scope>NUCLEOTIDE SEQUENCE</scope>
    <source>
        <strain evidence="1">CCFEE 5737</strain>
    </source>
</reference>
<protein>
    <submittedName>
        <fullName evidence="1">Uncharacterized protein</fullName>
    </submittedName>
</protein>
<evidence type="ECO:0000313" key="1">
    <source>
        <dbReference type="EMBL" id="KAK3081197.1"/>
    </source>
</evidence>
<sequence length="543" mass="57507">MAIIAKPGGTKLDKVQVKDLAANAGLKLSDGAIEDWSVLLGSLDDAIKEVLARGDDTSRPDLSKYPRSDIFAPKDAEESDKGGWATRCTVTSTSPTSSLLKGKTVALKDNIVLAGVRCLNGVKPVDGEWVPENDATVVTRMLDAGCTITGKAACESACMEPSSDTSYTGIIHNPYADNYACGGSSSGSGRLVGSGAVDMALGCDQGGSVRIPASFCGIVGHKATWGLVPYSGILGLHAEIDHCGPMTRTVRDNALLLEAIAGPDGMDDRQPPSMPAEALQYSSSLDKFLAETPEDKPLSGFKIGVLKEGFALPVMDANVDKAVRSAVADLAKLGAEVVEVSVPGHNDICTAWMCTLPYAGGRDGLLGDRTGRKELYMTDRAAGANPGISQDLFDAWGAGAQNLYMRYLYVTKTYGSSVHAKAANLIRKYTQEYDAALSTLDALVMPTLPFPATKSIEQDDKDAGPLKRLQYMAGVLLNTAPFNSTGHPALSFPVGFVPARDHAALKLPTGMQVVCKQFDDLTCLKIAAAWERFKDWKSLSFGI</sequence>
<name>A0ACC3DWM7_9PEZI</name>
<dbReference type="Proteomes" id="UP001186974">
    <property type="component" value="Unassembled WGS sequence"/>
</dbReference>